<dbReference type="EC" id="4.2.1.7" evidence="4"/>
<dbReference type="GO" id="GO:0019698">
    <property type="term" value="P:D-galacturonate catabolic process"/>
    <property type="evidence" value="ECO:0007669"/>
    <property type="project" value="TreeGrafter"/>
</dbReference>
<dbReference type="HOGENOM" id="CLU_316115_0_0_0"/>
<dbReference type="Pfam" id="PF04295">
    <property type="entry name" value="GD_AH_second"/>
    <property type="match status" value="2"/>
</dbReference>
<dbReference type="Pfam" id="PF20629">
    <property type="entry name" value="GD_AH_C"/>
    <property type="match status" value="1"/>
</dbReference>
<dbReference type="InterPro" id="IPR007392">
    <property type="entry name" value="GD_AH_second"/>
</dbReference>
<dbReference type="eggNOG" id="COG2721">
    <property type="taxonomic scope" value="Bacteria"/>
</dbReference>
<dbReference type="OrthoDB" id="9804574at2"/>
<dbReference type="Proteomes" id="UP000000323">
    <property type="component" value="Chromosome 2"/>
</dbReference>
<evidence type="ECO:0000313" key="5">
    <source>
        <dbReference type="Proteomes" id="UP000000323"/>
    </source>
</evidence>
<proteinExistence type="inferred from homology"/>
<dbReference type="GO" id="GO:0008789">
    <property type="term" value="F:altronate dehydratase activity"/>
    <property type="evidence" value="ECO:0007669"/>
    <property type="project" value="UniProtKB-EC"/>
</dbReference>
<dbReference type="InterPro" id="IPR013974">
    <property type="entry name" value="SAF"/>
</dbReference>
<evidence type="ECO:0000313" key="4">
    <source>
        <dbReference type="EMBL" id="ACZ43209.1"/>
    </source>
</evidence>
<keyword evidence="2 4" id="KW-0456">Lyase</keyword>
<dbReference type="AlphaFoldDB" id="D1CHI8"/>
<reference evidence="5" key="1">
    <citation type="journal article" date="2010" name="Stand. Genomic Sci.">
        <title>Complete genome sequence of 'Thermobaculum terrenum' type strain (YNP1).</title>
        <authorList>
            <person name="Kiss H."/>
            <person name="Cleland D."/>
            <person name="Lapidus A."/>
            <person name="Lucas S."/>
            <person name="Glavina Del Rio T."/>
            <person name="Nolan M."/>
            <person name="Tice H."/>
            <person name="Han C."/>
            <person name="Goodwin L."/>
            <person name="Pitluck S."/>
            <person name="Liolios K."/>
            <person name="Ivanova N."/>
            <person name="Mavromatis K."/>
            <person name="Ovchinnikova G."/>
            <person name="Pati A."/>
            <person name="Chen A."/>
            <person name="Palaniappan K."/>
            <person name="Land M."/>
            <person name="Hauser L."/>
            <person name="Chang Y."/>
            <person name="Jeffries C."/>
            <person name="Lu M."/>
            <person name="Brettin T."/>
            <person name="Detter J."/>
            <person name="Goker M."/>
            <person name="Tindall B."/>
            <person name="Beck B."/>
            <person name="McDermott T."/>
            <person name="Woyke T."/>
            <person name="Bristow J."/>
            <person name="Eisen J."/>
            <person name="Markowitz V."/>
            <person name="Hugenholtz P."/>
            <person name="Kyrpides N."/>
            <person name="Klenk H."/>
            <person name="Cheng J."/>
        </authorList>
    </citation>
    <scope>NUCLEOTIDE SEQUENCE [LARGE SCALE GENOMIC DNA]</scope>
    <source>
        <strain evidence="5">ATCC BAA-798 / YNP1</strain>
    </source>
</reference>
<dbReference type="RefSeq" id="WP_012876240.1">
    <property type="nucleotide sequence ID" value="NC_013526.1"/>
</dbReference>
<comment type="similarity">
    <text evidence="1">Belongs to the UxaA family.</text>
</comment>
<dbReference type="Gene3D" id="2.30.130.110">
    <property type="match status" value="1"/>
</dbReference>
<dbReference type="Pfam" id="PF08666">
    <property type="entry name" value="SAF"/>
    <property type="match status" value="1"/>
</dbReference>
<feature type="domain" description="SAF" evidence="3">
    <location>
        <begin position="17"/>
        <end position="88"/>
    </location>
</feature>
<dbReference type="PANTHER" id="PTHR30536:SF5">
    <property type="entry name" value="ALTRONATE DEHYDRATASE"/>
    <property type="match status" value="1"/>
</dbReference>
<accession>D1CHI8</accession>
<dbReference type="STRING" id="525904.Tter_2310"/>
<dbReference type="EMBL" id="CP001826">
    <property type="protein sequence ID" value="ACZ43209.1"/>
    <property type="molecule type" value="Genomic_DNA"/>
</dbReference>
<dbReference type="KEGG" id="ttr:Tter_2310"/>
<dbReference type="InterPro" id="IPR052172">
    <property type="entry name" value="UxaA_altronate/galactarate_dh"/>
</dbReference>
<dbReference type="InterPro" id="IPR048332">
    <property type="entry name" value="GD_AH_C"/>
</dbReference>
<evidence type="ECO:0000256" key="1">
    <source>
        <dbReference type="ARBA" id="ARBA00010986"/>
    </source>
</evidence>
<name>D1CHI8_THET1</name>
<keyword evidence="5" id="KW-1185">Reference proteome</keyword>
<dbReference type="SMART" id="SM00858">
    <property type="entry name" value="SAF"/>
    <property type="match status" value="1"/>
</dbReference>
<sequence length="888" mass="96587">MRYVDLDDIARLPAPNDEAAVAVRDLPPGTQVRHRDGAFTIRSLVPEGHRFAVRTIRTGQSICSWGWPFGVATRDILPGEHLCSPRVLEVMEEHGVRDVARQANFENQPIVPCQLDAIEMITDGQGAPARLYRADVPPTFMGYPREGGRGVGTRNYVVLLATNSRVAGVVQALERRTRHLGEGVAGLDGVVAVAHTEGGEDVPPNNLELLLRTLAGFIVHPNVGAVLCVDDGLGPVDNTLLRRYMEAHGYPLAHVPHVWLTVDADREEKMRLAEGEVRRILEGGAWRSERVRSSLEHLRLGLQCGGSDAFSGISANPLVGLVARELVAWGGSANLAETDELMGAEAHVLQRVRSRETAERFLEAIDRFKQLLAWHGHTPESNPSGGNVLRGLYNITLKSLGAAMKKPAEQQLDYVIGYAERMALPGYYFMDSPGNDLESVAGQVAAGCNMIAFTTGNGSVTNFPFVPTIKVVTTTRRYNLLSEEMDFNAGRYLDGEGMRELALEAFALLLRAASGERTKGERAGHSQVSIWRNWRQTQAVEPERVIKRLPHRPVVPGPAPSFRPELTARLYRGPRGATIERVGLVLPTSLCASQVARLAAERLQAQPSGREAISRFVSLPHTEGCGVSSGHSQELYTQLMINHLLHPAVSMALLLEHGCEKTHNGYMRLQLERLGIDPDAYGWASVQLDGGMRRVLDKIELWFRRQLEGCQPVEREEGSLAELCMGLWSDAADGPLPSALASLACTLAAAGARVVIPHTAPLAGEFSREPSLGFGVRAALPGIYVMEALSRDWSETLAGMAACGASLILACPTRRSVAGHPLVPVLQASNVPRLRRDVDAWLEGDSAKWPEELARLLCRAASGEYTALVNRLGVLSFQVARGPLGVSV</sequence>
<protein>
    <submittedName>
        <fullName evidence="4">Altronate dehydratase</fullName>
        <ecNumber evidence="4">4.2.1.7</ecNumber>
    </submittedName>
</protein>
<evidence type="ECO:0000259" key="3">
    <source>
        <dbReference type="SMART" id="SM00858"/>
    </source>
</evidence>
<evidence type="ECO:0000256" key="2">
    <source>
        <dbReference type="ARBA" id="ARBA00023239"/>
    </source>
</evidence>
<dbReference type="PANTHER" id="PTHR30536">
    <property type="entry name" value="ALTRONATE/GALACTARATE DEHYDRATASE"/>
    <property type="match status" value="1"/>
</dbReference>
<gene>
    <name evidence="4" type="ordered locus">Tter_2310</name>
</gene>
<organism evidence="4 5">
    <name type="scientific">Thermobaculum terrenum (strain ATCC BAA-798 / CCMEE 7001 / YNP1)</name>
    <dbReference type="NCBI Taxonomy" id="525904"/>
    <lineage>
        <taxon>Bacteria</taxon>
        <taxon>Bacillati</taxon>
        <taxon>Chloroflexota</taxon>
        <taxon>Chloroflexia</taxon>
        <taxon>Candidatus Thermobaculales</taxon>
        <taxon>Candidatus Thermobaculaceae</taxon>
        <taxon>Thermobaculum</taxon>
    </lineage>
</organism>